<dbReference type="Gene3D" id="1.10.1740.10">
    <property type="match status" value="1"/>
</dbReference>
<dbReference type="InterPro" id="IPR007627">
    <property type="entry name" value="RNA_pol_sigma70_r2"/>
</dbReference>
<comment type="similarity">
    <text evidence="1">Belongs to the sigma-70 factor family. ECF subfamily.</text>
</comment>
<dbReference type="Proteomes" id="UP000254765">
    <property type="component" value="Unassembled WGS sequence"/>
</dbReference>
<keyword evidence="2" id="KW-0805">Transcription regulation</keyword>
<evidence type="ECO:0000313" key="7">
    <source>
        <dbReference type="EMBL" id="SUI66643.1"/>
    </source>
</evidence>
<dbReference type="NCBIfam" id="NF009180">
    <property type="entry name" value="PRK12528.1"/>
    <property type="match status" value="1"/>
</dbReference>
<dbReference type="GO" id="GO:0003677">
    <property type="term" value="F:DNA binding"/>
    <property type="evidence" value="ECO:0007669"/>
    <property type="project" value="InterPro"/>
</dbReference>
<gene>
    <name evidence="7" type="primary">fecI_1</name>
    <name evidence="7" type="ORF">NCTC10211_04084</name>
</gene>
<evidence type="ECO:0000256" key="3">
    <source>
        <dbReference type="ARBA" id="ARBA00023082"/>
    </source>
</evidence>
<dbReference type="GO" id="GO:0016987">
    <property type="term" value="F:sigma factor activity"/>
    <property type="evidence" value="ECO:0007669"/>
    <property type="project" value="UniProtKB-KW"/>
</dbReference>
<dbReference type="InterPro" id="IPR013325">
    <property type="entry name" value="RNA_pol_sigma_r2"/>
</dbReference>
<evidence type="ECO:0000256" key="4">
    <source>
        <dbReference type="ARBA" id="ARBA00023163"/>
    </source>
</evidence>
<feature type="domain" description="RNA polymerase sigma factor 70 region 4 type 2" evidence="6">
    <location>
        <begin position="161"/>
        <end position="213"/>
    </location>
</feature>
<dbReference type="NCBIfam" id="NF041727">
    <property type="entry name" value="ECF_sigma_FecI"/>
    <property type="match status" value="1"/>
</dbReference>
<proteinExistence type="inferred from homology"/>
<dbReference type="AlphaFoldDB" id="A0A380CCV8"/>
<dbReference type="NCBIfam" id="TIGR02937">
    <property type="entry name" value="sigma70-ECF"/>
    <property type="match status" value="1"/>
</dbReference>
<dbReference type="InterPro" id="IPR039425">
    <property type="entry name" value="RNA_pol_sigma-70-like"/>
</dbReference>
<organism evidence="7 8">
    <name type="scientific">Serratia marcescens</name>
    <dbReference type="NCBI Taxonomy" id="615"/>
    <lineage>
        <taxon>Bacteria</taxon>
        <taxon>Pseudomonadati</taxon>
        <taxon>Pseudomonadota</taxon>
        <taxon>Gammaproteobacteria</taxon>
        <taxon>Enterobacterales</taxon>
        <taxon>Yersiniaceae</taxon>
        <taxon>Serratia</taxon>
    </lineage>
</organism>
<keyword evidence="4" id="KW-0804">Transcription</keyword>
<evidence type="ECO:0000256" key="2">
    <source>
        <dbReference type="ARBA" id="ARBA00023015"/>
    </source>
</evidence>
<name>A0A380CCV8_SERMA</name>
<feature type="domain" description="RNA polymerase sigma-70 region 2" evidence="5">
    <location>
        <begin position="65"/>
        <end position="130"/>
    </location>
</feature>
<dbReference type="GO" id="GO:0006352">
    <property type="term" value="P:DNA-templated transcription initiation"/>
    <property type="evidence" value="ECO:0007669"/>
    <property type="project" value="InterPro"/>
</dbReference>
<evidence type="ECO:0000313" key="8">
    <source>
        <dbReference type="Proteomes" id="UP000254765"/>
    </source>
</evidence>
<dbReference type="SUPFAM" id="SSF88946">
    <property type="entry name" value="Sigma2 domain of RNA polymerase sigma factors"/>
    <property type="match status" value="1"/>
</dbReference>
<dbReference type="CDD" id="cd06171">
    <property type="entry name" value="Sigma70_r4"/>
    <property type="match status" value="1"/>
</dbReference>
<evidence type="ECO:0000256" key="1">
    <source>
        <dbReference type="ARBA" id="ARBA00010641"/>
    </source>
</evidence>
<dbReference type="NCBIfam" id="NF007232">
    <property type="entry name" value="PRK09651.1"/>
    <property type="match status" value="1"/>
</dbReference>
<dbReference type="PANTHER" id="PTHR43133:SF63">
    <property type="entry name" value="RNA POLYMERASE SIGMA FACTOR FECI-RELATED"/>
    <property type="match status" value="1"/>
</dbReference>
<dbReference type="Gene3D" id="1.10.10.10">
    <property type="entry name" value="Winged helix-like DNA-binding domain superfamily/Winged helix DNA-binding domain"/>
    <property type="match status" value="1"/>
</dbReference>
<protein>
    <submittedName>
        <fullName evidence="7">Probable RNA polymerase sigma factor fecI</fullName>
    </submittedName>
</protein>
<dbReference type="InterPro" id="IPR014284">
    <property type="entry name" value="RNA_pol_sigma-70_dom"/>
</dbReference>
<evidence type="ECO:0000259" key="6">
    <source>
        <dbReference type="Pfam" id="PF08281"/>
    </source>
</evidence>
<dbReference type="SUPFAM" id="SSF88659">
    <property type="entry name" value="Sigma3 and sigma4 domains of RNA polymerase sigma factors"/>
    <property type="match status" value="1"/>
</dbReference>
<dbReference type="InterPro" id="IPR013249">
    <property type="entry name" value="RNA_pol_sigma70_r4_t2"/>
</dbReference>
<dbReference type="Pfam" id="PF08281">
    <property type="entry name" value="Sigma70_r4_2"/>
    <property type="match status" value="1"/>
</dbReference>
<accession>A0A380CCV8</accession>
<dbReference type="Pfam" id="PF04542">
    <property type="entry name" value="Sigma70_r2"/>
    <property type="match status" value="1"/>
</dbReference>
<reference evidence="7 8" key="1">
    <citation type="submission" date="2018-06" db="EMBL/GenBank/DDBJ databases">
        <authorList>
            <consortium name="Pathogen Informatics"/>
            <person name="Doyle S."/>
        </authorList>
    </citation>
    <scope>NUCLEOTIDE SEQUENCE [LARGE SCALE GENOMIC DNA]</scope>
    <source>
        <strain evidence="7 8">NCTC10211</strain>
    </source>
</reference>
<dbReference type="InterPro" id="IPR013324">
    <property type="entry name" value="RNA_pol_sigma_r3/r4-like"/>
</dbReference>
<evidence type="ECO:0000259" key="5">
    <source>
        <dbReference type="Pfam" id="PF04542"/>
    </source>
</evidence>
<sequence>MGKRISSRRTAYFQHRPWGLNLGLRTTTKLETITILNYHPRIFLTSNAKIMSATASAPHAALSRLYATHHAWLQGWLRRRLGCAFDADDVAQDTFMRLLKGDAAATLREPKDFLVTVAKRVMVDLFRRRTLERAYLEMLALIPEGYAPSPEQRQSLLDSLQQIDAMLDGLGPKVKQAFLLSQLEGLGYADIAARLGVSVSSVKKYMAKATEHCLLFSLENDVYS</sequence>
<keyword evidence="3" id="KW-0731">Sigma factor</keyword>
<dbReference type="PANTHER" id="PTHR43133">
    <property type="entry name" value="RNA POLYMERASE ECF-TYPE SIGMA FACTO"/>
    <property type="match status" value="1"/>
</dbReference>
<dbReference type="InterPro" id="IPR036388">
    <property type="entry name" value="WH-like_DNA-bd_sf"/>
</dbReference>
<dbReference type="EMBL" id="UGYK01000002">
    <property type="protein sequence ID" value="SUI66643.1"/>
    <property type="molecule type" value="Genomic_DNA"/>
</dbReference>